<reference evidence="1" key="1">
    <citation type="journal article" date="2019" name="Environ. Microbiol.">
        <title>Fungal ecological strategies reflected in gene transcription - a case study of two litter decomposers.</title>
        <authorList>
            <person name="Barbi F."/>
            <person name="Kohler A."/>
            <person name="Barry K."/>
            <person name="Baskaran P."/>
            <person name="Daum C."/>
            <person name="Fauchery L."/>
            <person name="Ihrmark K."/>
            <person name="Kuo A."/>
            <person name="LaButti K."/>
            <person name="Lipzen A."/>
            <person name="Morin E."/>
            <person name="Grigoriev I.V."/>
            <person name="Henrissat B."/>
            <person name="Lindahl B."/>
            <person name="Martin F."/>
        </authorList>
    </citation>
    <scope>NUCLEOTIDE SEQUENCE</scope>
    <source>
        <strain evidence="1">JB14</strain>
    </source>
</reference>
<sequence length="157" mass="17035">MSSFSDFSPSYPNYHTPLKSGSCSEDDFFSLPPNHLRPYDPFDCIPFTPFTPLKHCSKAELAHISKLNCQLDDLPDDELASPCPSAPVLPSHIEAELEAAPDVVFQVNEFSSQELADYAHTLEDCADLFSPIAGPLQPSLLSPALFSAGGFSSDELA</sequence>
<gene>
    <name evidence="1" type="ORF">BT96DRAFT_980950</name>
</gene>
<evidence type="ECO:0000313" key="2">
    <source>
        <dbReference type="Proteomes" id="UP000799118"/>
    </source>
</evidence>
<protein>
    <submittedName>
        <fullName evidence="1">Uncharacterized protein</fullName>
    </submittedName>
</protein>
<proteinExistence type="predicted"/>
<dbReference type="Proteomes" id="UP000799118">
    <property type="component" value="Unassembled WGS sequence"/>
</dbReference>
<name>A0A6A4GTE1_9AGAR</name>
<feature type="non-terminal residue" evidence="1">
    <location>
        <position position="157"/>
    </location>
</feature>
<accession>A0A6A4GTE1</accession>
<dbReference type="AlphaFoldDB" id="A0A6A4GTE1"/>
<dbReference type="EMBL" id="ML769732">
    <property type="protein sequence ID" value="KAE9388673.1"/>
    <property type="molecule type" value="Genomic_DNA"/>
</dbReference>
<keyword evidence="2" id="KW-1185">Reference proteome</keyword>
<organism evidence="1 2">
    <name type="scientific">Gymnopus androsaceus JB14</name>
    <dbReference type="NCBI Taxonomy" id="1447944"/>
    <lineage>
        <taxon>Eukaryota</taxon>
        <taxon>Fungi</taxon>
        <taxon>Dikarya</taxon>
        <taxon>Basidiomycota</taxon>
        <taxon>Agaricomycotina</taxon>
        <taxon>Agaricomycetes</taxon>
        <taxon>Agaricomycetidae</taxon>
        <taxon>Agaricales</taxon>
        <taxon>Marasmiineae</taxon>
        <taxon>Omphalotaceae</taxon>
        <taxon>Gymnopus</taxon>
    </lineage>
</organism>
<evidence type="ECO:0000313" key="1">
    <source>
        <dbReference type="EMBL" id="KAE9388673.1"/>
    </source>
</evidence>